<accession>A0A3G9IU24</accession>
<feature type="transmembrane region" description="Helical" evidence="6">
    <location>
        <begin position="348"/>
        <end position="368"/>
    </location>
</feature>
<dbReference type="AlphaFoldDB" id="A0A3G9IU24"/>
<comment type="subcellular location">
    <subcellularLocation>
        <location evidence="1">Cell membrane</location>
        <topology evidence="1">Multi-pass membrane protein</topology>
    </subcellularLocation>
</comment>
<evidence type="ECO:0000313" key="8">
    <source>
        <dbReference type="Proteomes" id="UP000271573"/>
    </source>
</evidence>
<evidence type="ECO:0000256" key="5">
    <source>
        <dbReference type="ARBA" id="ARBA00023136"/>
    </source>
</evidence>
<gene>
    <name evidence="7" type="ORF">Back2_14180</name>
</gene>
<dbReference type="PANTHER" id="PTHR30250:SF26">
    <property type="entry name" value="PSMA PROTEIN"/>
    <property type="match status" value="1"/>
</dbReference>
<dbReference type="OrthoDB" id="3780166at2"/>
<feature type="transmembrane region" description="Helical" evidence="6">
    <location>
        <begin position="48"/>
        <end position="66"/>
    </location>
</feature>
<evidence type="ECO:0000256" key="6">
    <source>
        <dbReference type="SAM" id="Phobius"/>
    </source>
</evidence>
<keyword evidence="4 6" id="KW-1133">Transmembrane helix</keyword>
<dbReference type="GO" id="GO:0005886">
    <property type="term" value="C:plasma membrane"/>
    <property type="evidence" value="ECO:0007669"/>
    <property type="project" value="UniProtKB-SubCell"/>
</dbReference>
<feature type="transmembrane region" description="Helical" evidence="6">
    <location>
        <begin position="113"/>
        <end position="131"/>
    </location>
</feature>
<keyword evidence="8" id="KW-1185">Reference proteome</keyword>
<evidence type="ECO:0008006" key="9">
    <source>
        <dbReference type="Google" id="ProtNLM"/>
    </source>
</evidence>
<feature type="transmembrane region" description="Helical" evidence="6">
    <location>
        <begin position="317"/>
        <end position="336"/>
    </location>
</feature>
<dbReference type="InterPro" id="IPR050833">
    <property type="entry name" value="Poly_Biosynth_Transport"/>
</dbReference>
<evidence type="ECO:0000256" key="4">
    <source>
        <dbReference type="ARBA" id="ARBA00022989"/>
    </source>
</evidence>
<feature type="transmembrane region" description="Helical" evidence="6">
    <location>
        <begin position="173"/>
        <end position="192"/>
    </location>
</feature>
<dbReference type="Proteomes" id="UP000271573">
    <property type="component" value="Chromosome"/>
</dbReference>
<dbReference type="EMBL" id="AP019307">
    <property type="protein sequence ID" value="BBH17131.1"/>
    <property type="molecule type" value="Genomic_DNA"/>
</dbReference>
<evidence type="ECO:0000256" key="3">
    <source>
        <dbReference type="ARBA" id="ARBA00022692"/>
    </source>
</evidence>
<feature type="transmembrane region" description="Helical" evidence="6">
    <location>
        <begin position="72"/>
        <end position="92"/>
    </location>
</feature>
<proteinExistence type="predicted"/>
<keyword evidence="5 6" id="KW-0472">Membrane</keyword>
<keyword evidence="3 6" id="KW-0812">Transmembrane</keyword>
<dbReference type="PANTHER" id="PTHR30250">
    <property type="entry name" value="PST FAMILY PREDICTED COLANIC ACID TRANSPORTER"/>
    <property type="match status" value="1"/>
</dbReference>
<protein>
    <recommendedName>
        <fullName evidence="9">Polysaccharide biosynthesis protein C-terminal domain-containing protein</fullName>
    </recommendedName>
</protein>
<feature type="transmembrane region" description="Helical" evidence="6">
    <location>
        <begin position="407"/>
        <end position="427"/>
    </location>
</feature>
<evidence type="ECO:0000256" key="1">
    <source>
        <dbReference type="ARBA" id="ARBA00004651"/>
    </source>
</evidence>
<dbReference type="RefSeq" id="WP_125568058.1">
    <property type="nucleotide sequence ID" value="NZ_AP019307.1"/>
</dbReference>
<evidence type="ECO:0000313" key="7">
    <source>
        <dbReference type="EMBL" id="BBH17131.1"/>
    </source>
</evidence>
<reference evidence="7 8" key="1">
    <citation type="submission" date="2018-11" db="EMBL/GenBank/DDBJ databases">
        <title>Complete genome sequence of Nocardioides baekrokdamisoli strain KCTC 39748.</title>
        <authorList>
            <person name="Kang S.W."/>
            <person name="Lee K.C."/>
            <person name="Kim K.K."/>
            <person name="Kim J.S."/>
            <person name="Kim D.S."/>
            <person name="Ko S.H."/>
            <person name="Yang S.H."/>
            <person name="Shin Y.K."/>
            <person name="Lee J.S."/>
        </authorList>
    </citation>
    <scope>NUCLEOTIDE SEQUENCE [LARGE SCALE GENOMIC DNA]</scope>
    <source>
        <strain evidence="7 8">KCTC 39748</strain>
    </source>
</reference>
<feature type="transmembrane region" description="Helical" evidence="6">
    <location>
        <begin position="198"/>
        <end position="220"/>
    </location>
</feature>
<sequence length="446" mass="47525">MRVPDWSDLLPEEPGETAALRVTAESHEAEVLGGAATRRRMRLITFDQLLSGGSNLLVAIVAAHVLPTESFGRYGIVAMVYILSAGVIRALVNDPALVHPEEATGRRPEVVGANLMLGLGVGLLVVGTGALARLRSPDLGEALMILGACLPLLGLQDLGRYLGIINQRPGRAIVLDGLWLALLAIFLPFVFLSSERTLPVFILAWAGSGALAGLLVPFYYRHPFVRPGHRWLAYTWWFAWRYLASYLTTQTAGLAALVGVNAIAGARQLGGLQGSIVLTRPYGLVQAAMNASAVSEVARSDAGAAEVRAHAFRTSRLATLVALANTIVMLALPTFLGRAVLSNTWDAAKPLLLATGVQIVFLGMTTGLRAALMGRKQTQYTVSLDIVTTVLMMIAVFVGAWQNGALGAVWGATIVQGVAVLMWWRLLAWRSAVGALEPVVVEPETA</sequence>
<name>A0A3G9IU24_9ACTN</name>
<organism evidence="7 8">
    <name type="scientific">Nocardioides baekrokdamisoli</name>
    <dbReference type="NCBI Taxonomy" id="1804624"/>
    <lineage>
        <taxon>Bacteria</taxon>
        <taxon>Bacillati</taxon>
        <taxon>Actinomycetota</taxon>
        <taxon>Actinomycetes</taxon>
        <taxon>Propionibacteriales</taxon>
        <taxon>Nocardioidaceae</taxon>
        <taxon>Nocardioides</taxon>
    </lineage>
</organism>
<dbReference type="KEGG" id="nbe:Back2_14180"/>
<feature type="transmembrane region" description="Helical" evidence="6">
    <location>
        <begin position="380"/>
        <end position="401"/>
    </location>
</feature>
<keyword evidence="2" id="KW-1003">Cell membrane</keyword>
<feature type="transmembrane region" description="Helical" evidence="6">
    <location>
        <begin position="143"/>
        <end position="161"/>
    </location>
</feature>
<evidence type="ECO:0000256" key="2">
    <source>
        <dbReference type="ARBA" id="ARBA00022475"/>
    </source>
</evidence>